<evidence type="ECO:0000256" key="1">
    <source>
        <dbReference type="ARBA" id="ARBA00023015"/>
    </source>
</evidence>
<dbReference type="STRING" id="385682.SAMN05444380_10146"/>
<dbReference type="PANTHER" id="PTHR30146">
    <property type="entry name" value="LACI-RELATED TRANSCRIPTIONAL REPRESSOR"/>
    <property type="match status" value="1"/>
</dbReference>
<protein>
    <submittedName>
        <fullName evidence="5">Transcriptional regulator, LacI family</fullName>
    </submittedName>
</protein>
<dbReference type="Proteomes" id="UP000181976">
    <property type="component" value="Unassembled WGS sequence"/>
</dbReference>
<dbReference type="RefSeq" id="WP_010527294.1">
    <property type="nucleotide sequence ID" value="NZ_AFSL01000040.1"/>
</dbReference>
<dbReference type="FunCoup" id="A0A1I1UEL8">
    <property type="interactions" value="321"/>
</dbReference>
<dbReference type="SMART" id="SM00354">
    <property type="entry name" value="HTH_LACI"/>
    <property type="match status" value="1"/>
</dbReference>
<evidence type="ECO:0000256" key="3">
    <source>
        <dbReference type="ARBA" id="ARBA00023163"/>
    </source>
</evidence>
<gene>
    <name evidence="5" type="ORF">SAMN05444380_10146</name>
</gene>
<dbReference type="Gene3D" id="1.10.260.40">
    <property type="entry name" value="lambda repressor-like DNA-binding domains"/>
    <property type="match status" value="1"/>
</dbReference>
<dbReference type="CDD" id="cd01392">
    <property type="entry name" value="HTH_LacI"/>
    <property type="match status" value="1"/>
</dbReference>
<keyword evidence="3" id="KW-0804">Transcription</keyword>
<feature type="domain" description="HTH lacI-type" evidence="4">
    <location>
        <begin position="6"/>
        <end position="60"/>
    </location>
</feature>
<sequence>MFPRETTIHDIARELNVSASTVSRALKDHPAISPKTREVIKAKAHEMGYRSNALASGLRTRKSSTLGVIVPRLNSYFMSTVLAGMEKAAVEAGYHLIIMQSFEMEEKEKENIRLLFNHRVDGLMVSTTSPASDPDYFEPFFKKNIPVIFFDRTPNNQEKYNCVTIDNKRAGYQLTRHLLKNNRKKILHVTGNKKIEVYRQRLEGYKLALHEKNLAFDPTLVWETGLGVDDGKQIAEKILKMPALPDAIFVANDTCAIAIMHHLQAQGIKIPEKIQITGFNNDPFSAFAKPALTTVNYPGEIMGKVTANSLIHLINTKHVEERPFHHILDFELLIRESTMNQA</sequence>
<dbReference type="CDD" id="cd06267">
    <property type="entry name" value="PBP1_LacI_sugar_binding-like"/>
    <property type="match status" value="1"/>
</dbReference>
<keyword evidence="6" id="KW-1185">Reference proteome</keyword>
<dbReference type="GO" id="GO:0000976">
    <property type="term" value="F:transcription cis-regulatory region binding"/>
    <property type="evidence" value="ECO:0007669"/>
    <property type="project" value="TreeGrafter"/>
</dbReference>
<dbReference type="GO" id="GO:0003700">
    <property type="term" value="F:DNA-binding transcription factor activity"/>
    <property type="evidence" value="ECO:0007669"/>
    <property type="project" value="TreeGrafter"/>
</dbReference>
<accession>A0A1I1UEL8</accession>
<dbReference type="InterPro" id="IPR000843">
    <property type="entry name" value="HTH_LacI"/>
</dbReference>
<dbReference type="PANTHER" id="PTHR30146:SF109">
    <property type="entry name" value="HTH-TYPE TRANSCRIPTIONAL REGULATOR GALS"/>
    <property type="match status" value="1"/>
</dbReference>
<reference evidence="5 6" key="1">
    <citation type="submission" date="2016-10" db="EMBL/GenBank/DDBJ databases">
        <authorList>
            <person name="de Groot N.N."/>
        </authorList>
    </citation>
    <scope>NUCLEOTIDE SEQUENCE [LARGE SCALE GENOMIC DNA]</scope>
    <source>
        <strain evidence="5 6">DSM 19012</strain>
    </source>
</reference>
<keyword evidence="2" id="KW-0238">DNA-binding</keyword>
<evidence type="ECO:0000313" key="5">
    <source>
        <dbReference type="EMBL" id="SFD69134.1"/>
    </source>
</evidence>
<dbReference type="InterPro" id="IPR001761">
    <property type="entry name" value="Peripla_BP/Lac1_sug-bd_dom"/>
</dbReference>
<dbReference type="AlphaFoldDB" id="A0A1I1UEL8"/>
<dbReference type="Pfam" id="PF00356">
    <property type="entry name" value="LacI"/>
    <property type="match status" value="1"/>
</dbReference>
<proteinExistence type="predicted"/>
<name>A0A1I1UEL8_9BACT</name>
<evidence type="ECO:0000259" key="4">
    <source>
        <dbReference type="PROSITE" id="PS50932"/>
    </source>
</evidence>
<organism evidence="5 6">
    <name type="scientific">Thermophagus xiamenensis</name>
    <dbReference type="NCBI Taxonomy" id="385682"/>
    <lineage>
        <taxon>Bacteria</taxon>
        <taxon>Pseudomonadati</taxon>
        <taxon>Bacteroidota</taxon>
        <taxon>Bacteroidia</taxon>
        <taxon>Marinilabiliales</taxon>
        <taxon>Marinilabiliaceae</taxon>
        <taxon>Thermophagus</taxon>
    </lineage>
</organism>
<dbReference type="Gene3D" id="3.40.50.2300">
    <property type="match status" value="2"/>
</dbReference>
<evidence type="ECO:0000256" key="2">
    <source>
        <dbReference type="ARBA" id="ARBA00023125"/>
    </source>
</evidence>
<dbReference type="OrthoDB" id="9803256at2"/>
<dbReference type="SUPFAM" id="SSF47413">
    <property type="entry name" value="lambda repressor-like DNA-binding domains"/>
    <property type="match status" value="1"/>
</dbReference>
<dbReference type="EMBL" id="FONA01000001">
    <property type="protein sequence ID" value="SFD69134.1"/>
    <property type="molecule type" value="Genomic_DNA"/>
</dbReference>
<dbReference type="PROSITE" id="PS50932">
    <property type="entry name" value="HTH_LACI_2"/>
    <property type="match status" value="1"/>
</dbReference>
<keyword evidence="1" id="KW-0805">Transcription regulation</keyword>
<dbReference type="InParanoid" id="A0A1I1UEL8"/>
<dbReference type="Pfam" id="PF00532">
    <property type="entry name" value="Peripla_BP_1"/>
    <property type="match status" value="1"/>
</dbReference>
<dbReference type="eggNOG" id="COG1609">
    <property type="taxonomic scope" value="Bacteria"/>
</dbReference>
<dbReference type="InterPro" id="IPR028082">
    <property type="entry name" value="Peripla_BP_I"/>
</dbReference>
<dbReference type="InterPro" id="IPR010982">
    <property type="entry name" value="Lambda_DNA-bd_dom_sf"/>
</dbReference>
<dbReference type="SUPFAM" id="SSF53822">
    <property type="entry name" value="Periplasmic binding protein-like I"/>
    <property type="match status" value="1"/>
</dbReference>
<evidence type="ECO:0000313" key="6">
    <source>
        <dbReference type="Proteomes" id="UP000181976"/>
    </source>
</evidence>